<dbReference type="SMART" id="SM00421">
    <property type="entry name" value="HTH_LUXR"/>
    <property type="match status" value="1"/>
</dbReference>
<gene>
    <name evidence="2" type="ORF">EK0264_04700</name>
</gene>
<proteinExistence type="predicted"/>
<dbReference type="InterPro" id="IPR036388">
    <property type="entry name" value="WH-like_DNA-bd_sf"/>
</dbReference>
<dbReference type="InterPro" id="IPR016032">
    <property type="entry name" value="Sig_transdc_resp-reg_C-effctor"/>
</dbReference>
<dbReference type="SUPFAM" id="SSF46894">
    <property type="entry name" value="C-terminal effector domain of the bipartite response regulators"/>
    <property type="match status" value="1"/>
</dbReference>
<evidence type="ECO:0000313" key="2">
    <source>
        <dbReference type="EMBL" id="QHB99652.1"/>
    </source>
</evidence>
<protein>
    <recommendedName>
        <fullName evidence="1">HTH luxR-type domain-containing protein</fullName>
    </recommendedName>
</protein>
<dbReference type="PANTHER" id="PTHR34293:SF1">
    <property type="entry name" value="HTH-TYPE TRANSCRIPTIONAL REGULATOR TRMBL2"/>
    <property type="match status" value="1"/>
</dbReference>
<dbReference type="KEGG" id="eke:EK0264_04700"/>
<dbReference type="RefSeq" id="WP_159543426.1">
    <property type="nucleotide sequence ID" value="NZ_CP047156.1"/>
</dbReference>
<dbReference type="Proteomes" id="UP000463857">
    <property type="component" value="Chromosome"/>
</dbReference>
<name>A0A7L4YLA1_9ACTN</name>
<dbReference type="GO" id="GO:0006355">
    <property type="term" value="P:regulation of DNA-templated transcription"/>
    <property type="evidence" value="ECO:0007669"/>
    <property type="project" value="InterPro"/>
</dbReference>
<feature type="domain" description="HTH luxR-type" evidence="1">
    <location>
        <begin position="214"/>
        <end position="271"/>
    </location>
</feature>
<evidence type="ECO:0000313" key="3">
    <source>
        <dbReference type="Proteomes" id="UP000463857"/>
    </source>
</evidence>
<sequence>MAAPRAAAVAEPDAEKRMASETHAAIRELTRHRKQGSAADARVLGGRAALERLLTEDLPDRELRVRKITDLNELGDYIAKVGERAKHEFLSLHSSAVPTREMLQSSAVADLKLLERGVHLRVVYPTSFASIDYVRSYVAEQAQHGATYRFADAVPYRIIVADGTHAIVPIVAAKKALGALVTSEPVLVRPLRHLAHSMLRRGVDHDAIDPANPHNGPTEMELKVIRVMALGLTDDVAAKRLAVSERTFRRYVSSVMERLQAVSRFQAGVRAVERGWL</sequence>
<dbReference type="EMBL" id="CP047156">
    <property type="protein sequence ID" value="QHB99652.1"/>
    <property type="molecule type" value="Genomic_DNA"/>
</dbReference>
<reference evidence="2 3" key="1">
    <citation type="journal article" date="2018" name="Int. J. Syst. Evol. Microbiol.">
        <title>Epidermidibacterium keratini gen. nov., sp. nov., a member of the family Sporichthyaceae, isolated from keratin epidermis.</title>
        <authorList>
            <person name="Lee D.G."/>
            <person name="Trujillo M.E."/>
            <person name="Kang S."/>
            <person name="Nam J.J."/>
            <person name="Kim Y.J."/>
        </authorList>
    </citation>
    <scope>NUCLEOTIDE SEQUENCE [LARGE SCALE GENOMIC DNA]</scope>
    <source>
        <strain evidence="2 3">EPI-7</strain>
    </source>
</reference>
<keyword evidence="3" id="KW-1185">Reference proteome</keyword>
<dbReference type="PANTHER" id="PTHR34293">
    <property type="entry name" value="HTH-TYPE TRANSCRIPTIONAL REGULATOR TRMBL2"/>
    <property type="match status" value="1"/>
</dbReference>
<dbReference type="InterPro" id="IPR051797">
    <property type="entry name" value="TrmB-like"/>
</dbReference>
<dbReference type="AlphaFoldDB" id="A0A7L4YLA1"/>
<dbReference type="InParanoid" id="A0A7L4YLA1"/>
<dbReference type="Gene3D" id="1.10.10.10">
    <property type="entry name" value="Winged helix-like DNA-binding domain superfamily/Winged helix DNA-binding domain"/>
    <property type="match status" value="1"/>
</dbReference>
<accession>A0A7L4YLA1</accession>
<organism evidence="2 3">
    <name type="scientific">Epidermidibacterium keratini</name>
    <dbReference type="NCBI Taxonomy" id="1891644"/>
    <lineage>
        <taxon>Bacteria</taxon>
        <taxon>Bacillati</taxon>
        <taxon>Actinomycetota</taxon>
        <taxon>Actinomycetes</taxon>
        <taxon>Sporichthyales</taxon>
        <taxon>Sporichthyaceae</taxon>
        <taxon>Epidermidibacterium</taxon>
    </lineage>
</organism>
<dbReference type="GO" id="GO:0003677">
    <property type="term" value="F:DNA binding"/>
    <property type="evidence" value="ECO:0007669"/>
    <property type="project" value="InterPro"/>
</dbReference>
<dbReference type="OrthoDB" id="5932488at2"/>
<dbReference type="Pfam" id="PF00196">
    <property type="entry name" value="GerE"/>
    <property type="match status" value="1"/>
</dbReference>
<evidence type="ECO:0000259" key="1">
    <source>
        <dbReference type="SMART" id="SM00421"/>
    </source>
</evidence>
<dbReference type="InterPro" id="IPR000792">
    <property type="entry name" value="Tscrpt_reg_LuxR_C"/>
</dbReference>